<evidence type="ECO:0000256" key="1">
    <source>
        <dbReference type="ARBA" id="ARBA00001957"/>
    </source>
</evidence>
<dbReference type="InterPro" id="IPR057737">
    <property type="entry name" value="Condensation_MtbB-like"/>
</dbReference>
<feature type="domain" description="Carrier" evidence="7">
    <location>
        <begin position="1334"/>
        <end position="1409"/>
    </location>
</feature>
<gene>
    <name evidence="8" type="ORF">HMP0721_1208</name>
</gene>
<dbReference type="Proteomes" id="UP000004754">
    <property type="component" value="Unassembled WGS sequence"/>
</dbReference>
<dbReference type="Pfam" id="PF00501">
    <property type="entry name" value="AMP-binding"/>
    <property type="match status" value="2"/>
</dbReference>
<name>E6MGS5_9FIRM</name>
<dbReference type="InterPro" id="IPR036291">
    <property type="entry name" value="NAD(P)-bd_dom_sf"/>
</dbReference>
<dbReference type="Gene3D" id="3.40.50.720">
    <property type="entry name" value="NAD(P)-binding Rossmann-like Domain"/>
    <property type="match status" value="1"/>
</dbReference>
<dbReference type="Gene3D" id="3.30.559.30">
    <property type="entry name" value="Nonribosomal peptide synthetase, condensation domain"/>
    <property type="match status" value="2"/>
</dbReference>
<dbReference type="Gene3D" id="3.30.300.30">
    <property type="match status" value="3"/>
</dbReference>
<dbReference type="SUPFAM" id="SSF53335">
    <property type="entry name" value="S-adenosyl-L-methionine-dependent methyltransferases"/>
    <property type="match status" value="2"/>
</dbReference>
<accession>E6MGS5</accession>
<keyword evidence="5" id="KW-0808">Transferase</keyword>
<evidence type="ECO:0000256" key="4">
    <source>
        <dbReference type="ARBA" id="ARBA00022598"/>
    </source>
</evidence>
<dbReference type="InterPro" id="IPR020845">
    <property type="entry name" value="AMP-binding_CS"/>
</dbReference>
<dbReference type="GO" id="GO:0016874">
    <property type="term" value="F:ligase activity"/>
    <property type="evidence" value="ECO:0007669"/>
    <property type="project" value="UniProtKB-KW"/>
</dbReference>
<reference evidence="8 9" key="1">
    <citation type="submission" date="2010-12" db="EMBL/GenBank/DDBJ databases">
        <authorList>
            <person name="Muzny D."/>
            <person name="Qin X."/>
            <person name="Deng J."/>
            <person name="Jiang H."/>
            <person name="Liu Y."/>
            <person name="Qu J."/>
            <person name="Song X.-Z."/>
            <person name="Zhang L."/>
            <person name="Thornton R."/>
            <person name="Coyle M."/>
            <person name="Francisco L."/>
            <person name="Jackson L."/>
            <person name="Javaid M."/>
            <person name="Korchina V."/>
            <person name="Kovar C."/>
            <person name="Mata R."/>
            <person name="Mathew T."/>
            <person name="Ngo R."/>
            <person name="Nguyen L."/>
            <person name="Nguyen N."/>
            <person name="Okwuonu G."/>
            <person name="Ongeri F."/>
            <person name="Pham C."/>
            <person name="Simmons D."/>
            <person name="Wilczek-Boney K."/>
            <person name="Hale W."/>
            <person name="Jakkamsetti A."/>
            <person name="Pham P."/>
            <person name="Ruth R."/>
            <person name="San Lucas F."/>
            <person name="Warren J."/>
            <person name="Zhang J."/>
            <person name="Zhao Z."/>
            <person name="Zhou C."/>
            <person name="Zhu D."/>
            <person name="Lee S."/>
            <person name="Bess C."/>
            <person name="Blankenburg K."/>
            <person name="Forbes L."/>
            <person name="Fu Q."/>
            <person name="Gubbala S."/>
            <person name="Hirani K."/>
            <person name="Jayaseelan J.C."/>
            <person name="Lara F."/>
            <person name="Munidasa M."/>
            <person name="Palculict T."/>
            <person name="Patil S."/>
            <person name="Pu L.-L."/>
            <person name="Saada N."/>
            <person name="Tang L."/>
            <person name="Weissenberger G."/>
            <person name="Zhu Y."/>
            <person name="Hemphill L."/>
            <person name="Shang Y."/>
            <person name="Youmans B."/>
            <person name="Ayvaz T."/>
            <person name="Ross M."/>
            <person name="Santibanez J."/>
            <person name="Aqrawi P."/>
            <person name="Gross S."/>
            <person name="Joshi V."/>
            <person name="Fowler G."/>
            <person name="Nazareth L."/>
            <person name="Reid J."/>
            <person name="Worley K."/>
            <person name="Petrosino J."/>
            <person name="Highlander S."/>
            <person name="Gibbs R."/>
        </authorList>
    </citation>
    <scope>NUCLEOTIDE SEQUENCE [LARGE SCALE GENOMIC DNA]</scope>
    <source>
        <strain evidence="8 9">ATCC 23263</strain>
    </source>
</reference>
<dbReference type="PANTHER" id="PTHR45527">
    <property type="entry name" value="NONRIBOSOMAL PEPTIDE SYNTHETASE"/>
    <property type="match status" value="1"/>
</dbReference>
<evidence type="ECO:0000313" key="8">
    <source>
        <dbReference type="EMBL" id="EFV01815.1"/>
    </source>
</evidence>
<dbReference type="InterPro" id="IPR009081">
    <property type="entry name" value="PP-bd_ACP"/>
</dbReference>
<dbReference type="Gene3D" id="1.10.1200.10">
    <property type="entry name" value="ACP-like"/>
    <property type="match status" value="2"/>
</dbReference>
<dbReference type="InterPro" id="IPR006162">
    <property type="entry name" value="Ppantetheine_attach_site"/>
</dbReference>
<dbReference type="CDD" id="cd19535">
    <property type="entry name" value="Cyc_NRPS"/>
    <property type="match status" value="2"/>
</dbReference>
<dbReference type="InterPro" id="IPR013217">
    <property type="entry name" value="Methyltransf_12"/>
</dbReference>
<dbReference type="SUPFAM" id="SSF47336">
    <property type="entry name" value="ACP-like"/>
    <property type="match status" value="2"/>
</dbReference>
<sequence>MNNRLSFPMTNAQLAYYMGRSQRYALGDTAAHVYYEFKNNLDADLLERALNFAIRRHAMLRTVFHDNGMQQILEETAPYHIQRYDLSASDDAAWETFVSRKRAVLSHEKMDPEQWPLFRVEAAKTPDGSTYLFFSFDLLIADGSSLILVFRSIMDYYDAIERGELPSVQPDLRFAEYAMWQNEIKQSEKYRRDRKYWESRAEDLCFAPDLLHTEAVPKKKQYKRLIHQILPKQWEIIKQQIRKNNEILTSVLFELYGEVLAYWSGDERFTIALTMSNRGAKRGRYLDVVGDFTSLMLLPYENTAQTNIYSRAHQVTKELMAAYRHSGCDGFEVERIISRQRKQQHENHFDIVFTSMLDESDANGMPMRIGRLMNSISQTPQVRLDCQLLEIENKLEITWDYLDGYYREENMTLAFSQYIKMIERLAVSGQRLVLSPDAKTAEAVRAYNATKQPELPHVSMIPIIENALKKFANKTAFKDSRRSITFQELDIYSEVVKNAILAEYPAGSHIAIKGNRSISTVIYIVGVIRAGCVYIPIHPDYPADRVSYICDACACGLYFDCDFFDGKLYGAPVSAHEGTAPVAEDSSAYIIYTSGSTGLPKGVEITHGQLCNTIFDMNARLGLESDDVLLNVSAFSFDLSVFDVFSGITSGACVYIADDARDIRTLKSVLHAEQVTILNGVPSVVQLITEQSEEETYRSLRYVLMSGDFIPLTLPEALAKICPNAELLSLGGATEATIWSIAYPIDASVRYSESIPYGYPLANQTCYVLDKNLQLCPAGVKGTIFIGGRGVAKGYHRDDERTRAAFIQHHQYGRLYNTGDLGVFTSEGFIRILGRKDGQVKVNGFRVETGEIEKTLMDSDKVNSAAVIASGAALHKQLIGYIVPHVQNHTALPEEAGQTLQLLCDRCREVEAPDVAEFNQFAALAEKTATAHMKRIILQLCKESGLGDDFFTPELLVRRSAVKPGYTKLMRQWLKNLAEDGSIDADHDCYCVARLQSVSDAEMDALIREAASVAGNPAFFLNTIKYGIDILKGEKEALTYLFPDGDFGAAEAIYRGNDISRYFNELAAEAVFELVKSMLSRSDGAVRILEIGAGVGGTTQRIVELLAGLPEERIAYTFTDLSQYFLSEAKKHFSSYPFMQYRLFDIDKAIPEQRFGYESFDVVIAANVMHDARDVDHAMTLTTQLLAPGGVMVMLETTTDSRIQMVSTHMIEGYNHYEDFRVAACAPLIAADEWEQVMKRSGYAQTAAFPQRDAAASVFGEHLILGMRGSKRNFLTETELAQLKEDINGKLPPYMLPAHLIQLGELPLTVNGKVNKSMLPAASTHAKGQNEHKHPKTQTEQRIFSVWQEMLGTENFGITDNLFAIGGDSIMMVRMTAILEKQYGYKLSLNDFLTHATVKALAELIDSSDSADTAQSYAHDEANAYAPFPLTSVQLAYLVGGSQNQGMESITTQAYYELKTSWDIDQLQRAVNQVIKQQPMLHAVVSENGTQRILADYPEFVIRRHQYHSDDDVVAIRKRLEGRPIDPHRYPMFEMESMALPDGDHYLFLHFNLLIADGMSMQIMIRQLYDAYYGNKMCVDHDAFTFRDYVCCRSNLLKEGIDREDAEYWRNIMPDLAPAPPIADKPETEIINPHFRRLRTLIPKTKWQWILSQIAENQTTAASYLLTMYSKVLGYWSGTQAMTINVTTFDRMPLSDNVNRIIGDFTTLVLVPVVLEKASLWDQVRRVQRQILQSIGHARYDGIRVMRDYRERVADPEKAKMPVVFTSMLFSDHGKSFEKTPGKVCYSVSQTPQVHLDCQVMENAEGLSVTWDFVDELFEPEKIKSMFAQFEALICSGADGVPDDGILQPLPEFIEAIDQYNSTESATGALTLKALIEAGLKQAPDLVAISDDTGSMTYRELDERTGQLAAKLQRCGAGPGALVAVECRKDLETVVRLLAVARSGAAYVPLDQDYPMQRKQTIIDQSGCRLIMRAGTDDIVAVADKAGQEASEDLAYVIYTSGSTGTPKGVEISQSAIINTLLDMRERMELTSRDVFAVITSFCFDLSVFDLFESILLHAHLVVILDSRNIRQTARMLTEQGVTVINCVPATAELIVDHMTEQNHTVRTVLLSGDFIPPGLPEKIMKKMPNAKVWSLGGATEAAVWSIAYPITRDYDRSQHIPYGYPLTNQTCYVLDEMMRLCPQGVTGEICIGGRGVALGYRNAPELTKTAFRMHPRFGRIYRTGDLGKADADGCIHILGRKDHQIKINGFRVETGEIEHVLEESRRIERAVVVYDKGQNSLTGYIKPAVRPVNAPEIWRAESLFDEMRMASNDRIRALMTGSDEAHMRRANQSVINQMKQVIYELIAEGRVAQPFTLASFFDQTGVRKIYEKLMRQWFAILIREGFMDCDGQRYSLRYDASSLKDWRVGLGAVQTAIGDITFISQCRENLKEILLGKVDVLQLLFPDGKMAAAEELYKSNQISAHYNKLTADVIGRYVGAVGEPASVMEMGAGTGATSAGVIEKIQESCREYLFTDVSDFFTDAAREKFKTYSFMKYQNYDINRSPCEQGYPYEQHDVILAANVMHDAVDVKKSLEYAASMIKPGGVLVLQEMTRTSLIQLVSTRMIEGYSDFNDFRLEKNSPILDAKEWASVLKAAGFETVFCFPDAKIESDLFGEHIIFAGKPAVSCYLNKAQLQDETKRIRDKLPAYMMPSAWMQLRAFPLTYNQKVDLKALPQPSQPEKKSEAFAQPETQEEKFLWELWRRQLGHTHFGVTDDFFLVGGDSLKAIKTIAEINERYSLEMTAFFESPDIRHIAAKMQSDGRVIREKLSALYGRMNGQAVTPPVDAADEWAQYEKKISEDMAHLKLKNAAGSNENILLFGATGYLGCYLLRSLLKNVPRDITVIVRSANDAAAAKRVAEGYRFYFGDAQSKAAAQRIHAVSGDFTQPRFGLKPERYDKLANTITCVINTAAMVKHQGVYEAFYQTNVRSVANIIQFASTGIPKTVHHVSSNGIMFGAYPDGDNRMLFTEYDCDRGQTFTNYYLRSKFEAEKIIMQARQTQGMNINIYRAGSIMFDSSSGHFQRNMAENTAYMFFRAFKKMGIAPADLDFSFDITFVDQLADAMTRIILSGVSLNDVYHMVNPNRANLSEVFRHGLVAKNLRPMNFSEVCEFFERHFEDETYRPYIQDVLYNCEMIALLNRHAKQLTTRRTERLLEKLGFNWRPVSDEMIARAMHYAEKAAYI</sequence>
<dbReference type="PANTHER" id="PTHR45527:SF10">
    <property type="entry name" value="PYOCHELIN SYNTHASE PCHF"/>
    <property type="match status" value="1"/>
</dbReference>
<dbReference type="EMBL" id="AEQN01000016">
    <property type="protein sequence ID" value="EFV01815.1"/>
    <property type="molecule type" value="Genomic_DNA"/>
</dbReference>
<dbReference type="HOGENOM" id="CLU_225397_0_0_9"/>
<keyword evidence="9" id="KW-1185">Reference proteome</keyword>
<dbReference type="Gene3D" id="3.40.50.12780">
    <property type="entry name" value="N-terminal domain of ligase-like"/>
    <property type="match status" value="2"/>
</dbReference>
<evidence type="ECO:0000256" key="6">
    <source>
        <dbReference type="ARBA" id="ARBA00023194"/>
    </source>
</evidence>
<comment type="cofactor">
    <cofactor evidence="1">
        <name>pantetheine 4'-phosphate</name>
        <dbReference type="ChEBI" id="CHEBI:47942"/>
    </cofactor>
</comment>
<dbReference type="NCBIfam" id="NF003417">
    <property type="entry name" value="PRK04813.1"/>
    <property type="match status" value="4"/>
</dbReference>
<dbReference type="PROSITE" id="PS50075">
    <property type="entry name" value="CARRIER"/>
    <property type="match status" value="1"/>
</dbReference>
<dbReference type="InterPro" id="IPR013120">
    <property type="entry name" value="FAR_NAD-bd"/>
</dbReference>
<dbReference type="InterPro" id="IPR001242">
    <property type="entry name" value="Condensation_dom"/>
</dbReference>
<dbReference type="Gene3D" id="3.30.559.10">
    <property type="entry name" value="Chloramphenicol acetyltransferase-like domain"/>
    <property type="match status" value="2"/>
</dbReference>
<dbReference type="InterPro" id="IPR023213">
    <property type="entry name" value="CAT-like_dom_sf"/>
</dbReference>
<dbReference type="NCBIfam" id="TIGR01733">
    <property type="entry name" value="AA-adenyl-dom"/>
    <property type="match status" value="2"/>
</dbReference>
<dbReference type="InterPro" id="IPR045851">
    <property type="entry name" value="AMP-bd_C_sf"/>
</dbReference>
<protein>
    <submittedName>
        <fullName evidence="8">AMP-binding enzyme</fullName>
    </submittedName>
</protein>
<keyword evidence="4" id="KW-0436">Ligase</keyword>
<evidence type="ECO:0000259" key="7">
    <source>
        <dbReference type="PROSITE" id="PS50075"/>
    </source>
</evidence>
<dbReference type="SUPFAM" id="SSF51735">
    <property type="entry name" value="NAD(P)-binding Rossmann-fold domains"/>
    <property type="match status" value="1"/>
</dbReference>
<dbReference type="GO" id="GO:0043041">
    <property type="term" value="P:amino acid activation for nonribosomal peptide biosynthetic process"/>
    <property type="evidence" value="ECO:0007669"/>
    <property type="project" value="TreeGrafter"/>
</dbReference>
<dbReference type="SUPFAM" id="SSF56801">
    <property type="entry name" value="Acetyl-CoA synthetase-like"/>
    <property type="match status" value="2"/>
</dbReference>
<dbReference type="Pfam" id="PF00550">
    <property type="entry name" value="PP-binding"/>
    <property type="match status" value="2"/>
</dbReference>
<dbReference type="GO" id="GO:0008610">
    <property type="term" value="P:lipid biosynthetic process"/>
    <property type="evidence" value="ECO:0007669"/>
    <property type="project" value="UniProtKB-ARBA"/>
</dbReference>
<dbReference type="STRING" id="887929.HMP0721_1208"/>
<dbReference type="PROSITE" id="PS00012">
    <property type="entry name" value="PHOSPHOPANTETHEINE"/>
    <property type="match status" value="2"/>
</dbReference>
<dbReference type="GO" id="GO:0009403">
    <property type="term" value="P:toxin biosynthetic process"/>
    <property type="evidence" value="ECO:0007669"/>
    <property type="project" value="UniProtKB-ARBA"/>
</dbReference>
<evidence type="ECO:0000256" key="2">
    <source>
        <dbReference type="ARBA" id="ARBA00022450"/>
    </source>
</evidence>
<keyword evidence="2" id="KW-0596">Phosphopantetheine</keyword>
<dbReference type="PROSITE" id="PS00455">
    <property type="entry name" value="AMP_BINDING"/>
    <property type="match status" value="2"/>
</dbReference>
<evidence type="ECO:0000256" key="5">
    <source>
        <dbReference type="ARBA" id="ARBA00022679"/>
    </source>
</evidence>
<keyword evidence="6" id="KW-0045">Antibiotic biosynthesis</keyword>
<organism evidence="8 9">
    <name type="scientific">Pseudoramibacter alactolyticus ATCC 23263</name>
    <dbReference type="NCBI Taxonomy" id="887929"/>
    <lineage>
        <taxon>Bacteria</taxon>
        <taxon>Bacillati</taxon>
        <taxon>Bacillota</taxon>
        <taxon>Clostridia</taxon>
        <taxon>Eubacteriales</taxon>
        <taxon>Eubacteriaceae</taxon>
        <taxon>Pseudoramibacter</taxon>
    </lineage>
</organism>
<evidence type="ECO:0000313" key="9">
    <source>
        <dbReference type="Proteomes" id="UP000004754"/>
    </source>
</evidence>
<dbReference type="InterPro" id="IPR000873">
    <property type="entry name" value="AMP-dep_synth/lig_dom"/>
</dbReference>
<dbReference type="InterPro" id="IPR029063">
    <property type="entry name" value="SAM-dependent_MTases_sf"/>
</dbReference>
<evidence type="ECO:0000256" key="3">
    <source>
        <dbReference type="ARBA" id="ARBA00022553"/>
    </source>
</evidence>
<dbReference type="InterPro" id="IPR010071">
    <property type="entry name" value="AA_adenyl_dom"/>
</dbReference>
<dbReference type="CDD" id="cd02440">
    <property type="entry name" value="AdoMet_MTases"/>
    <property type="match status" value="2"/>
</dbReference>
<dbReference type="Pfam" id="PF07993">
    <property type="entry name" value="NAD_binding_4"/>
    <property type="match status" value="1"/>
</dbReference>
<dbReference type="SUPFAM" id="SSF52777">
    <property type="entry name" value="CoA-dependent acyltransferases"/>
    <property type="match status" value="4"/>
</dbReference>
<dbReference type="GO" id="GO:0017000">
    <property type="term" value="P:antibiotic biosynthetic process"/>
    <property type="evidence" value="ECO:0007669"/>
    <property type="project" value="UniProtKB-KW"/>
</dbReference>
<dbReference type="OrthoDB" id="51171at2"/>
<proteinExistence type="predicted"/>
<dbReference type="GO" id="GO:0005737">
    <property type="term" value="C:cytoplasm"/>
    <property type="evidence" value="ECO:0007669"/>
    <property type="project" value="TreeGrafter"/>
</dbReference>
<dbReference type="Pfam" id="PF00668">
    <property type="entry name" value="Condensation"/>
    <property type="match status" value="2"/>
</dbReference>
<dbReference type="Gene3D" id="3.40.50.150">
    <property type="entry name" value="Vaccinia Virus protein VP39"/>
    <property type="match status" value="2"/>
</dbReference>
<dbReference type="GO" id="GO:0031177">
    <property type="term" value="F:phosphopantetheine binding"/>
    <property type="evidence" value="ECO:0007669"/>
    <property type="project" value="TreeGrafter"/>
</dbReference>
<dbReference type="GO" id="GO:0016740">
    <property type="term" value="F:transferase activity"/>
    <property type="evidence" value="ECO:0007669"/>
    <property type="project" value="UniProtKB-KW"/>
</dbReference>
<comment type="caution">
    <text evidence="8">The sequence shown here is derived from an EMBL/GenBank/DDBJ whole genome shotgun (WGS) entry which is preliminary data.</text>
</comment>
<dbReference type="InterPro" id="IPR042099">
    <property type="entry name" value="ANL_N_sf"/>
</dbReference>
<dbReference type="RefSeq" id="WP_006598632.1">
    <property type="nucleotide sequence ID" value="NZ_GL622359.1"/>
</dbReference>
<keyword evidence="3" id="KW-0597">Phosphoprotein</keyword>
<dbReference type="eggNOG" id="COG1020">
    <property type="taxonomic scope" value="Bacteria"/>
</dbReference>
<dbReference type="Pfam" id="PF08242">
    <property type="entry name" value="Methyltransf_12"/>
    <property type="match status" value="2"/>
</dbReference>
<dbReference type="InterPro" id="IPR036736">
    <property type="entry name" value="ACP-like_sf"/>
</dbReference>